<protein>
    <submittedName>
        <fullName evidence="1">Uncharacterized protein</fullName>
    </submittedName>
</protein>
<sequence length="104" mass="11913">MCWIKPIDSTCLPIVQSISGEGADEISLIDMAGFFRGIGESNSRLSMRSLVYSCRRRSFNYSLKVRHIKGHFKRGWLWLDTTSATYLSWIQLPADIRHLTISMS</sequence>
<organism evidence="1 2">
    <name type="scientific">Lentinula edodes</name>
    <name type="common">Shiitake mushroom</name>
    <name type="synonym">Lentinus edodes</name>
    <dbReference type="NCBI Taxonomy" id="5353"/>
    <lineage>
        <taxon>Eukaryota</taxon>
        <taxon>Fungi</taxon>
        <taxon>Dikarya</taxon>
        <taxon>Basidiomycota</taxon>
        <taxon>Agaricomycotina</taxon>
        <taxon>Agaricomycetes</taxon>
        <taxon>Agaricomycetidae</taxon>
        <taxon>Agaricales</taxon>
        <taxon>Marasmiineae</taxon>
        <taxon>Omphalotaceae</taxon>
        <taxon>Lentinula</taxon>
    </lineage>
</organism>
<comment type="caution">
    <text evidence="1">The sequence shown here is derived from an EMBL/GenBank/DDBJ whole genome shotgun (WGS) entry which is preliminary data.</text>
</comment>
<evidence type="ECO:0000313" key="2">
    <source>
        <dbReference type="Proteomes" id="UP000188533"/>
    </source>
</evidence>
<evidence type="ECO:0000313" key="1">
    <source>
        <dbReference type="EMBL" id="GAW00044.1"/>
    </source>
</evidence>
<proteinExistence type="predicted"/>
<accession>A0A1Q3DYW2</accession>
<dbReference type="EMBL" id="BDGU01000022">
    <property type="protein sequence ID" value="GAW00044.1"/>
    <property type="molecule type" value="Genomic_DNA"/>
</dbReference>
<gene>
    <name evidence="1" type="ORF">LENED_001536</name>
</gene>
<dbReference type="AlphaFoldDB" id="A0A1Q3DYW2"/>
<reference evidence="1 2" key="1">
    <citation type="submission" date="2016-08" db="EMBL/GenBank/DDBJ databases">
        <authorList>
            <consortium name="Lentinula edodes genome sequencing consortium"/>
            <person name="Sakamoto Y."/>
            <person name="Nakade K."/>
            <person name="Sato S."/>
            <person name="Yoshida Y."/>
            <person name="Miyazaki K."/>
            <person name="Natsume S."/>
            <person name="Konno N."/>
        </authorList>
    </citation>
    <scope>NUCLEOTIDE SEQUENCE [LARGE SCALE GENOMIC DNA]</scope>
    <source>
        <strain evidence="1 2">NBRC 111202</strain>
    </source>
</reference>
<keyword evidence="2" id="KW-1185">Reference proteome</keyword>
<reference evidence="1 2" key="2">
    <citation type="submission" date="2017-02" db="EMBL/GenBank/DDBJ databases">
        <title>A genome survey and senescence transcriptome analysis in Lentinula edodes.</title>
        <authorList>
            <person name="Sakamoto Y."/>
            <person name="Nakade K."/>
            <person name="Sato S."/>
            <person name="Yoshida Y."/>
            <person name="Miyazaki K."/>
            <person name="Natsume S."/>
            <person name="Konno N."/>
        </authorList>
    </citation>
    <scope>NUCLEOTIDE SEQUENCE [LARGE SCALE GENOMIC DNA]</scope>
    <source>
        <strain evidence="1 2">NBRC 111202</strain>
    </source>
</reference>
<name>A0A1Q3DYW2_LENED</name>
<dbReference type="Proteomes" id="UP000188533">
    <property type="component" value="Unassembled WGS sequence"/>
</dbReference>